<dbReference type="NCBIfam" id="NF033788">
    <property type="entry name" value="HTH_metalloreg"/>
    <property type="match status" value="1"/>
</dbReference>
<dbReference type="Pfam" id="PF01022">
    <property type="entry name" value="HTH_5"/>
    <property type="match status" value="1"/>
</dbReference>
<name>A0AAQ1MFT6_9FIRM</name>
<dbReference type="PROSITE" id="PS50987">
    <property type="entry name" value="HTH_ARSR_2"/>
    <property type="match status" value="1"/>
</dbReference>
<dbReference type="GO" id="GO:0003677">
    <property type="term" value="F:DNA binding"/>
    <property type="evidence" value="ECO:0007669"/>
    <property type="project" value="UniProtKB-KW"/>
</dbReference>
<sequence>MGLQETMRALADPTRREILELVRDRPLPAGEIAVHFACSGAAVSRHLSVLREAGLCRAQREGTYIYYQADLSVVEELLHWAAGLTGRVVAAPQGEEVEG</sequence>
<evidence type="ECO:0000313" key="6">
    <source>
        <dbReference type="Proteomes" id="UP000184089"/>
    </source>
</evidence>
<dbReference type="RefSeq" id="WP_044993291.1">
    <property type="nucleotide sequence ID" value="NZ_FQVY01000007.1"/>
</dbReference>
<dbReference type="SUPFAM" id="SSF46785">
    <property type="entry name" value="Winged helix' DNA-binding domain"/>
    <property type="match status" value="1"/>
</dbReference>
<dbReference type="PANTHER" id="PTHR33154:SF33">
    <property type="entry name" value="TRANSCRIPTIONAL REPRESSOR SDPR"/>
    <property type="match status" value="1"/>
</dbReference>
<reference evidence="6" key="1">
    <citation type="submission" date="2016-11" db="EMBL/GenBank/DDBJ databases">
        <authorList>
            <person name="Jaros S."/>
            <person name="Januszkiewicz K."/>
            <person name="Wedrychowicz H."/>
        </authorList>
    </citation>
    <scope>NUCLEOTIDE SEQUENCE [LARGE SCALE GENOMIC DNA]</scope>
    <source>
        <strain evidence="6">DSM 4029</strain>
    </source>
</reference>
<evidence type="ECO:0000256" key="3">
    <source>
        <dbReference type="ARBA" id="ARBA00023163"/>
    </source>
</evidence>
<dbReference type="InterPro" id="IPR051081">
    <property type="entry name" value="HTH_MetalResp_TranReg"/>
</dbReference>
<dbReference type="Proteomes" id="UP000184089">
    <property type="component" value="Unassembled WGS sequence"/>
</dbReference>
<organism evidence="5 6">
    <name type="scientific">Bittarella massiliensis</name>
    <name type="common">ex Durand et al. 2017</name>
    <dbReference type="NCBI Taxonomy" id="1720313"/>
    <lineage>
        <taxon>Bacteria</taxon>
        <taxon>Bacillati</taxon>
        <taxon>Bacillota</taxon>
        <taxon>Clostridia</taxon>
        <taxon>Eubacteriales</taxon>
        <taxon>Oscillospiraceae</taxon>
        <taxon>Bittarella (ex Durand et al. 2017)</taxon>
    </lineage>
</organism>
<dbReference type="InterPro" id="IPR001845">
    <property type="entry name" value="HTH_ArsR_DNA-bd_dom"/>
</dbReference>
<keyword evidence="1" id="KW-0805">Transcription regulation</keyword>
<keyword evidence="2" id="KW-0238">DNA-binding</keyword>
<dbReference type="GO" id="GO:0003700">
    <property type="term" value="F:DNA-binding transcription factor activity"/>
    <property type="evidence" value="ECO:0007669"/>
    <property type="project" value="InterPro"/>
</dbReference>
<comment type="caution">
    <text evidence="5">The sequence shown here is derived from an EMBL/GenBank/DDBJ whole genome shotgun (WGS) entry which is preliminary data.</text>
</comment>
<dbReference type="Gene3D" id="1.10.10.10">
    <property type="entry name" value="Winged helix-like DNA-binding domain superfamily/Winged helix DNA-binding domain"/>
    <property type="match status" value="1"/>
</dbReference>
<keyword evidence="3" id="KW-0804">Transcription</keyword>
<feature type="domain" description="HTH arsR-type" evidence="4">
    <location>
        <begin position="1"/>
        <end position="89"/>
    </location>
</feature>
<dbReference type="SMART" id="SM00418">
    <property type="entry name" value="HTH_ARSR"/>
    <property type="match status" value="1"/>
</dbReference>
<dbReference type="CDD" id="cd00090">
    <property type="entry name" value="HTH_ARSR"/>
    <property type="match status" value="1"/>
</dbReference>
<dbReference type="AlphaFoldDB" id="A0AAQ1MFT6"/>
<accession>A0AAQ1MFT6</accession>
<evidence type="ECO:0000256" key="2">
    <source>
        <dbReference type="ARBA" id="ARBA00023125"/>
    </source>
</evidence>
<protein>
    <submittedName>
        <fullName evidence="5">Transcriptional regulator, ArsR family</fullName>
    </submittedName>
</protein>
<gene>
    <name evidence="5" type="ORF">SAMN05444424_2936</name>
</gene>
<dbReference type="EMBL" id="FQVY01000007">
    <property type="protein sequence ID" value="SHG66387.1"/>
    <property type="molecule type" value="Genomic_DNA"/>
</dbReference>
<evidence type="ECO:0000313" key="5">
    <source>
        <dbReference type="EMBL" id="SHG66387.1"/>
    </source>
</evidence>
<dbReference type="InterPro" id="IPR036388">
    <property type="entry name" value="WH-like_DNA-bd_sf"/>
</dbReference>
<dbReference type="InterPro" id="IPR036390">
    <property type="entry name" value="WH_DNA-bd_sf"/>
</dbReference>
<dbReference type="InterPro" id="IPR011991">
    <property type="entry name" value="ArsR-like_HTH"/>
</dbReference>
<evidence type="ECO:0000256" key="1">
    <source>
        <dbReference type="ARBA" id="ARBA00023015"/>
    </source>
</evidence>
<dbReference type="PANTHER" id="PTHR33154">
    <property type="entry name" value="TRANSCRIPTIONAL REGULATOR, ARSR FAMILY"/>
    <property type="match status" value="1"/>
</dbReference>
<evidence type="ECO:0000259" key="4">
    <source>
        <dbReference type="PROSITE" id="PS50987"/>
    </source>
</evidence>
<proteinExistence type="predicted"/>